<gene>
    <name evidence="1" type="ORF">NDU88_009604</name>
</gene>
<comment type="caution">
    <text evidence="1">The sequence shown here is derived from an EMBL/GenBank/DDBJ whole genome shotgun (WGS) entry which is preliminary data.</text>
</comment>
<feature type="non-terminal residue" evidence="1">
    <location>
        <position position="1"/>
    </location>
</feature>
<reference evidence="1" key="1">
    <citation type="journal article" date="2022" name="bioRxiv">
        <title>Sequencing and chromosome-scale assembly of the giantPleurodeles waltlgenome.</title>
        <authorList>
            <person name="Brown T."/>
            <person name="Elewa A."/>
            <person name="Iarovenko S."/>
            <person name="Subramanian E."/>
            <person name="Araus A.J."/>
            <person name="Petzold A."/>
            <person name="Susuki M."/>
            <person name="Suzuki K.-i.T."/>
            <person name="Hayashi T."/>
            <person name="Toyoda A."/>
            <person name="Oliveira C."/>
            <person name="Osipova E."/>
            <person name="Leigh N.D."/>
            <person name="Simon A."/>
            <person name="Yun M.H."/>
        </authorList>
    </citation>
    <scope>NUCLEOTIDE SEQUENCE</scope>
    <source>
        <strain evidence="1">20211129_DDA</strain>
        <tissue evidence="1">Liver</tissue>
    </source>
</reference>
<evidence type="ECO:0000313" key="2">
    <source>
        <dbReference type="Proteomes" id="UP001066276"/>
    </source>
</evidence>
<protein>
    <submittedName>
        <fullName evidence="1">Uncharacterized protein</fullName>
    </submittedName>
</protein>
<sequence>SQLCPSVLRRRSQGSAESLCAAGDYHGGFTETQPSPCTQPPAHACLPPACPTVSAVLHA</sequence>
<dbReference type="AlphaFoldDB" id="A0AAV7QS40"/>
<proteinExistence type="predicted"/>
<evidence type="ECO:0000313" key="1">
    <source>
        <dbReference type="EMBL" id="KAJ1143294.1"/>
    </source>
</evidence>
<dbReference type="Proteomes" id="UP001066276">
    <property type="component" value="Chromosome 6"/>
</dbReference>
<name>A0AAV7QS40_PLEWA</name>
<accession>A0AAV7QS40</accession>
<keyword evidence="2" id="KW-1185">Reference proteome</keyword>
<organism evidence="1 2">
    <name type="scientific">Pleurodeles waltl</name>
    <name type="common">Iberian ribbed newt</name>
    <dbReference type="NCBI Taxonomy" id="8319"/>
    <lineage>
        <taxon>Eukaryota</taxon>
        <taxon>Metazoa</taxon>
        <taxon>Chordata</taxon>
        <taxon>Craniata</taxon>
        <taxon>Vertebrata</taxon>
        <taxon>Euteleostomi</taxon>
        <taxon>Amphibia</taxon>
        <taxon>Batrachia</taxon>
        <taxon>Caudata</taxon>
        <taxon>Salamandroidea</taxon>
        <taxon>Salamandridae</taxon>
        <taxon>Pleurodelinae</taxon>
        <taxon>Pleurodeles</taxon>
    </lineage>
</organism>
<dbReference type="EMBL" id="JANPWB010000010">
    <property type="protein sequence ID" value="KAJ1143294.1"/>
    <property type="molecule type" value="Genomic_DNA"/>
</dbReference>
<feature type="non-terminal residue" evidence="1">
    <location>
        <position position="59"/>
    </location>
</feature>